<organism evidence="2">
    <name type="scientific">Oryza barthii</name>
    <dbReference type="NCBI Taxonomy" id="65489"/>
    <lineage>
        <taxon>Eukaryota</taxon>
        <taxon>Viridiplantae</taxon>
        <taxon>Streptophyta</taxon>
        <taxon>Embryophyta</taxon>
        <taxon>Tracheophyta</taxon>
        <taxon>Spermatophyta</taxon>
        <taxon>Magnoliopsida</taxon>
        <taxon>Liliopsida</taxon>
        <taxon>Poales</taxon>
        <taxon>Poaceae</taxon>
        <taxon>BOP clade</taxon>
        <taxon>Oryzoideae</taxon>
        <taxon>Oryzeae</taxon>
        <taxon>Oryzinae</taxon>
        <taxon>Oryza</taxon>
    </lineage>
</organism>
<reference evidence="2" key="2">
    <citation type="submission" date="2015-03" db="UniProtKB">
        <authorList>
            <consortium name="EnsemblPlants"/>
        </authorList>
    </citation>
    <scope>IDENTIFICATION</scope>
</reference>
<proteinExistence type="predicted"/>
<protein>
    <submittedName>
        <fullName evidence="2">Uncharacterized protein</fullName>
    </submittedName>
</protein>
<evidence type="ECO:0000256" key="1">
    <source>
        <dbReference type="SAM" id="MobiDB-lite"/>
    </source>
</evidence>
<evidence type="ECO:0000313" key="3">
    <source>
        <dbReference type="Proteomes" id="UP000026960"/>
    </source>
</evidence>
<feature type="region of interest" description="Disordered" evidence="1">
    <location>
        <begin position="34"/>
        <end position="53"/>
    </location>
</feature>
<dbReference type="AlphaFoldDB" id="A0A0D3FNQ4"/>
<keyword evidence="3" id="KW-1185">Reference proteome</keyword>
<sequence length="113" mass="12097">MPPRWQGEARRPGYGGVGGQMAVQRELAARGKLKVPKQCHPIPGSPSARSGEAAGGWWNGGVLGQLLGMAVRRSRLTEGRRCGVVVVLSLAGLEVDRQRGVGRVWWKPCATDV</sequence>
<dbReference type="Proteomes" id="UP000026960">
    <property type="component" value="Chromosome 3"/>
</dbReference>
<dbReference type="PaxDb" id="65489-OBART03G33190.1"/>
<reference evidence="2" key="1">
    <citation type="journal article" date="2009" name="Rice">
        <title>De Novo Next Generation Sequencing of Plant Genomes.</title>
        <authorList>
            <person name="Rounsley S."/>
            <person name="Marri P.R."/>
            <person name="Yu Y."/>
            <person name="He R."/>
            <person name="Sisneros N."/>
            <person name="Goicoechea J.L."/>
            <person name="Lee S.J."/>
            <person name="Angelova A."/>
            <person name="Kudrna D."/>
            <person name="Luo M."/>
            <person name="Affourtit J."/>
            <person name="Desany B."/>
            <person name="Knight J."/>
            <person name="Niazi F."/>
            <person name="Egholm M."/>
            <person name="Wing R.A."/>
        </authorList>
    </citation>
    <scope>NUCLEOTIDE SEQUENCE [LARGE SCALE GENOMIC DNA]</scope>
    <source>
        <strain evidence="2">cv. IRGC 105608</strain>
    </source>
</reference>
<dbReference type="EnsemblPlants" id="OBART03G33190.1">
    <property type="protein sequence ID" value="OBART03G33190.1"/>
    <property type="gene ID" value="OBART03G33190"/>
</dbReference>
<name>A0A0D3FNQ4_9ORYZ</name>
<dbReference type="Gramene" id="OBART03G33190.1">
    <property type="protein sequence ID" value="OBART03G33190.1"/>
    <property type="gene ID" value="OBART03G33190"/>
</dbReference>
<dbReference type="HOGENOM" id="CLU_2137308_0_0_1"/>
<accession>A0A0D3FNQ4</accession>
<evidence type="ECO:0000313" key="2">
    <source>
        <dbReference type="EnsemblPlants" id="OBART03G33190.1"/>
    </source>
</evidence>